<evidence type="ECO:0000313" key="3">
    <source>
        <dbReference type="EMBL" id="KAG2568191.1"/>
    </source>
</evidence>
<feature type="domain" description="No apical meristem-associated C-terminal" evidence="2">
    <location>
        <begin position="87"/>
        <end position="244"/>
    </location>
</feature>
<sequence length="251" mass="29717">MDPIQGVDQSQGTYWGRIYDYFHVNKTFESTHTMISLMNRWSGIQHDVNLFCGCVTRIQDRNRSGSRVDDKIAEACALFKSEDRKNRKFTLMHCWNILKDKPKWMERRKEITCAKKTSNKKQKATAISSLASGEPAAPDAGGSDAQPSGRLDGKKKEKKKLRQGRTIEAVEFLMEKKKEADRERELKKDERCNKAFALQEERLKLERERFEFHRKLEEDKIIYMDLSTMTFDDQQYFEDRKREIRERRFNN</sequence>
<dbReference type="Pfam" id="PF14303">
    <property type="entry name" value="NAM-associated"/>
    <property type="match status" value="1"/>
</dbReference>
<proteinExistence type="predicted"/>
<dbReference type="EMBL" id="CM029050">
    <property type="protein sequence ID" value="KAG2568191.1"/>
    <property type="molecule type" value="Genomic_DNA"/>
</dbReference>
<name>A0A8T0Q049_PANVG</name>
<evidence type="ECO:0000259" key="2">
    <source>
        <dbReference type="Pfam" id="PF14303"/>
    </source>
</evidence>
<evidence type="ECO:0000313" key="4">
    <source>
        <dbReference type="Proteomes" id="UP000823388"/>
    </source>
</evidence>
<reference evidence="3 4" key="1">
    <citation type="submission" date="2020-05" db="EMBL/GenBank/DDBJ databases">
        <title>WGS assembly of Panicum virgatum.</title>
        <authorList>
            <person name="Lovell J.T."/>
            <person name="Jenkins J."/>
            <person name="Shu S."/>
            <person name="Juenger T.E."/>
            <person name="Schmutz J."/>
        </authorList>
    </citation>
    <scope>NUCLEOTIDE SEQUENCE [LARGE SCALE GENOMIC DNA]</scope>
    <source>
        <strain evidence="4">cv. AP13</strain>
    </source>
</reference>
<accession>A0A8T0Q049</accession>
<evidence type="ECO:0000256" key="1">
    <source>
        <dbReference type="SAM" id="MobiDB-lite"/>
    </source>
</evidence>
<feature type="region of interest" description="Disordered" evidence="1">
    <location>
        <begin position="115"/>
        <end position="161"/>
    </location>
</feature>
<dbReference type="AlphaFoldDB" id="A0A8T0Q049"/>
<dbReference type="Proteomes" id="UP000823388">
    <property type="component" value="Chromosome 7N"/>
</dbReference>
<dbReference type="InterPro" id="IPR029466">
    <property type="entry name" value="NAM-associated_C"/>
</dbReference>
<organism evidence="3 4">
    <name type="scientific">Panicum virgatum</name>
    <name type="common">Blackwell switchgrass</name>
    <dbReference type="NCBI Taxonomy" id="38727"/>
    <lineage>
        <taxon>Eukaryota</taxon>
        <taxon>Viridiplantae</taxon>
        <taxon>Streptophyta</taxon>
        <taxon>Embryophyta</taxon>
        <taxon>Tracheophyta</taxon>
        <taxon>Spermatophyta</taxon>
        <taxon>Magnoliopsida</taxon>
        <taxon>Liliopsida</taxon>
        <taxon>Poales</taxon>
        <taxon>Poaceae</taxon>
        <taxon>PACMAD clade</taxon>
        <taxon>Panicoideae</taxon>
        <taxon>Panicodae</taxon>
        <taxon>Paniceae</taxon>
        <taxon>Panicinae</taxon>
        <taxon>Panicum</taxon>
        <taxon>Panicum sect. Hiantes</taxon>
    </lineage>
</organism>
<comment type="caution">
    <text evidence="3">The sequence shown here is derived from an EMBL/GenBank/DDBJ whole genome shotgun (WGS) entry which is preliminary data.</text>
</comment>
<gene>
    <name evidence="3" type="ORF">PVAP13_7NG300200</name>
</gene>
<dbReference type="PANTHER" id="PTHR45125">
    <property type="entry name" value="F21J9.4-RELATED"/>
    <property type="match status" value="1"/>
</dbReference>
<protein>
    <recommendedName>
        <fullName evidence="2">No apical meristem-associated C-terminal domain-containing protein</fullName>
    </recommendedName>
</protein>
<keyword evidence="4" id="KW-1185">Reference proteome</keyword>
<dbReference type="PANTHER" id="PTHR45125:SF3">
    <property type="entry name" value="NO-APICAL-MERISTEM-ASSOCIATED CARBOXY-TERMINAL DOMAIN PROTEIN"/>
    <property type="match status" value="1"/>
</dbReference>